<organism evidence="2 3">
    <name type="scientific">Desulfovibrio psychrotolerans</name>
    <dbReference type="NCBI Taxonomy" id="415242"/>
    <lineage>
        <taxon>Bacteria</taxon>
        <taxon>Pseudomonadati</taxon>
        <taxon>Thermodesulfobacteriota</taxon>
        <taxon>Desulfovibrionia</taxon>
        <taxon>Desulfovibrionales</taxon>
        <taxon>Desulfovibrionaceae</taxon>
        <taxon>Desulfovibrio</taxon>
    </lineage>
</organism>
<protein>
    <recommendedName>
        <fullName evidence="1">PilZ domain-containing protein</fullName>
    </recommendedName>
</protein>
<name>A0A7J0BYT9_9BACT</name>
<feature type="domain" description="PilZ" evidence="1">
    <location>
        <begin position="55"/>
        <end position="145"/>
    </location>
</feature>
<sequence length="159" mass="17837">MRLLASETESPRFSGFTLPDAPVDAKSLAQSHIPEVLVSFLLDFDAKLNAVLAHIKQDVLQEDFPLRAEILELSGAGVRCVDSGDLNEGDLVEMVLFLSEFPLRVAGAMGRVLRKEADGTGRPVCAVEFFRIREDDLEKIVQHVFVEERRQIRTMRLED</sequence>
<dbReference type="Proteomes" id="UP000503820">
    <property type="component" value="Unassembled WGS sequence"/>
</dbReference>
<gene>
    <name evidence="2" type="ORF">DSM19430T_30390</name>
</gene>
<dbReference type="InterPro" id="IPR009875">
    <property type="entry name" value="PilZ_domain"/>
</dbReference>
<dbReference type="EMBL" id="BLVP01000036">
    <property type="protein sequence ID" value="GFM38355.1"/>
    <property type="molecule type" value="Genomic_DNA"/>
</dbReference>
<dbReference type="Pfam" id="PF07238">
    <property type="entry name" value="PilZ"/>
    <property type="match status" value="1"/>
</dbReference>
<accession>A0A7J0BYT9</accession>
<evidence type="ECO:0000313" key="3">
    <source>
        <dbReference type="Proteomes" id="UP000503820"/>
    </source>
</evidence>
<evidence type="ECO:0000259" key="1">
    <source>
        <dbReference type="Pfam" id="PF07238"/>
    </source>
</evidence>
<keyword evidence="3" id="KW-1185">Reference proteome</keyword>
<evidence type="ECO:0000313" key="2">
    <source>
        <dbReference type="EMBL" id="GFM38355.1"/>
    </source>
</evidence>
<reference evidence="2 3" key="1">
    <citation type="submission" date="2020-05" db="EMBL/GenBank/DDBJ databases">
        <title>Draft genome sequence of Desulfovibrio psychrotolerans JS1T.</title>
        <authorList>
            <person name="Ueno A."/>
            <person name="Tamazawa S."/>
            <person name="Tamamura S."/>
            <person name="Murakami T."/>
            <person name="Kiyama T."/>
            <person name="Inomata H."/>
            <person name="Amano Y."/>
            <person name="Miyakawa K."/>
            <person name="Tamaki H."/>
            <person name="Naganuma T."/>
            <person name="Kaneko K."/>
        </authorList>
    </citation>
    <scope>NUCLEOTIDE SEQUENCE [LARGE SCALE GENOMIC DNA]</scope>
    <source>
        <strain evidence="2 3">JS1</strain>
    </source>
</reference>
<dbReference type="GO" id="GO:0035438">
    <property type="term" value="F:cyclic-di-GMP binding"/>
    <property type="evidence" value="ECO:0007669"/>
    <property type="project" value="InterPro"/>
</dbReference>
<comment type="caution">
    <text evidence="2">The sequence shown here is derived from an EMBL/GenBank/DDBJ whole genome shotgun (WGS) entry which is preliminary data.</text>
</comment>
<dbReference type="AlphaFoldDB" id="A0A7J0BYT9"/>
<proteinExistence type="predicted"/>